<feature type="transmembrane region" description="Helical" evidence="3">
    <location>
        <begin position="1257"/>
        <end position="1276"/>
    </location>
</feature>
<feature type="region of interest" description="Disordered" evidence="2">
    <location>
        <begin position="730"/>
        <end position="780"/>
    </location>
</feature>
<dbReference type="GO" id="GO:0030313">
    <property type="term" value="C:cell envelope"/>
    <property type="evidence" value="ECO:0007669"/>
    <property type="project" value="UniProtKB-SubCell"/>
</dbReference>
<feature type="transmembrane region" description="Helical" evidence="3">
    <location>
        <begin position="1296"/>
        <end position="1314"/>
    </location>
</feature>
<dbReference type="EMBL" id="CAEZUU010000013">
    <property type="protein sequence ID" value="CAB4606144.1"/>
    <property type="molecule type" value="Genomic_DNA"/>
</dbReference>
<feature type="compositionally biased region" description="Low complexity" evidence="2">
    <location>
        <begin position="737"/>
        <end position="775"/>
    </location>
</feature>
<feature type="transmembrane region" description="Helical" evidence="3">
    <location>
        <begin position="1094"/>
        <end position="1116"/>
    </location>
</feature>
<evidence type="ECO:0000256" key="3">
    <source>
        <dbReference type="SAM" id="Phobius"/>
    </source>
</evidence>
<sequence>MSKAKHRMQKRVFSLAFRGEHRRKSQTKKVIASLMTVASALVPLVFLSVQPASAYTIGSSFNLNDPNAAGFGVYIDAPQVQNSYVNAYAATSASTQLETFNTAPTSDAGNGLTVGSCPATIAGGTVSGGCTIYGGAAEPDLGASTTSGDPAFGGNGSQFATANPAGTVIQFSTNQKYLGLWWAAGSPGNQIDFYSQGVLISSITTSNLDTLLGNAPASSTPDGSLLTAIDGNTYQKNYYFGHPRGYTSVPPTATLYGTTYVPGETYSYIHAFANGNTSFDKVVLSGSIQNGFEFDNFVTSTATNLQPIGRLVPYNFYAAQSIVRFDKNAADATGTMLPQTGLAPTNLNTRAFARTGYSFYGWNTAADGTGTWYSDMGHYDFSSDVILYAQWQAASGKPVISGLGVRVDEATHTYSRPDVAHGLAIDWRGQSPLAGDEYWFLCSSPHTQPSDYFLSGFPSDCVDYPYTSMPGGAGNATFPLNLMQSGKYVAYGMWAQNATGITWALQSAPNPLNLAIIGLSSNGNLTRTAFTVSGNPTSTSSGWYRCDNAFVNDATMPSGTCVATNSNALSYTPVLADIGKYMVYKVSAEISGTSLTATKIVNGGPAVVMSRFVDLVFGDLAVNLTNSNATAQLTPIPTHPDLTQVDGAWLVCDRAANNYVSGSMSSASQQAVNNLIVGAGCTPVGAMQNATDIPVNSSYFGKYVAYFYMGVQTTDNTQGLYVYRSALVPTPTPSPSATPSSTPSNSQAPVSGGGSAPAQSPTPSSSAAPTATPTQKPLGSVIPKVESPVLEVVQPKLRGISPAGVKVQSKYPSGEIEKIEDVVIPPTVIAAPPVKSPTPAASFSVNSIVDPVGNSAIGATGVDGQSPEKFIALSSPASAKSFTENLSQLFAMLGGLTLAGVASSRVASRRKNAGAVPGNADASRDPFASSQKAWGDKLSVWNFKQATFLDKPSVWFTIKFAKISPLVSKIFNDGSYVRAVFGSVTLIAPIASAAIAIYAVQTSGGIIANTAWTALLFLSWIAIFDALAGLVGILTYAISFWLLAQHLDVWQDIRVLLGTALVIIGPSLLMTAFRSIRRQAALGTHQWWERVSDLAIGPFISGWSMSIFVSALPAIAGMTLSVANHVLLFAVIISLSAIVRVLTEEFAAQNFPHRMDKLTPDEIPDAPRIQKAISLTVRYFFWVFMAAGVLGNSWQLWVGSAIVLVPQVLSWYEDEVPNSPTIWRMLPTGVPGLAFGLLVTGWTTTVLSYLVISSAHLAKWAFVILPMPLIVFALLASFGRFGETVHEIKPTKRNKFVYRIGGVVMLAITMRLAGVF</sequence>
<dbReference type="Pfam" id="PF09479">
    <property type="entry name" value="Flg_new"/>
    <property type="match status" value="1"/>
</dbReference>
<organism evidence="4">
    <name type="scientific">freshwater metagenome</name>
    <dbReference type="NCBI Taxonomy" id="449393"/>
    <lineage>
        <taxon>unclassified sequences</taxon>
        <taxon>metagenomes</taxon>
        <taxon>ecological metagenomes</taxon>
    </lineage>
</organism>
<feature type="transmembrane region" description="Helical" evidence="3">
    <location>
        <begin position="1055"/>
        <end position="1073"/>
    </location>
</feature>
<dbReference type="InterPro" id="IPR013378">
    <property type="entry name" value="InlB-like_B-rpt"/>
</dbReference>
<reference evidence="4" key="1">
    <citation type="submission" date="2020-05" db="EMBL/GenBank/DDBJ databases">
        <authorList>
            <person name="Chiriac C."/>
            <person name="Salcher M."/>
            <person name="Ghai R."/>
            <person name="Kavagutti S V."/>
        </authorList>
    </citation>
    <scope>NUCLEOTIDE SEQUENCE</scope>
</reference>
<dbReference type="Gene3D" id="2.60.40.4270">
    <property type="entry name" value="Listeria-Bacteroides repeat domain"/>
    <property type="match status" value="1"/>
</dbReference>
<accession>A0A6J6H490</accession>
<keyword evidence="3" id="KW-0812">Transmembrane</keyword>
<name>A0A6J6H490_9ZZZZ</name>
<evidence type="ECO:0000256" key="2">
    <source>
        <dbReference type="SAM" id="MobiDB-lite"/>
    </source>
</evidence>
<dbReference type="InterPro" id="IPR042229">
    <property type="entry name" value="Listeria/Bacterioides_rpt_sf"/>
</dbReference>
<feature type="transmembrane region" description="Helical" evidence="3">
    <location>
        <begin position="976"/>
        <end position="1000"/>
    </location>
</feature>
<feature type="transmembrane region" description="Helical" evidence="3">
    <location>
        <begin position="1229"/>
        <end position="1250"/>
    </location>
</feature>
<keyword evidence="3" id="KW-0472">Membrane</keyword>
<protein>
    <submittedName>
        <fullName evidence="4">Unannotated protein</fullName>
    </submittedName>
</protein>
<feature type="transmembrane region" description="Helical" evidence="3">
    <location>
        <begin position="1179"/>
        <end position="1209"/>
    </location>
</feature>
<feature type="transmembrane region" description="Helical" evidence="3">
    <location>
        <begin position="1012"/>
        <end position="1043"/>
    </location>
</feature>
<evidence type="ECO:0000313" key="4">
    <source>
        <dbReference type="EMBL" id="CAB4606144.1"/>
    </source>
</evidence>
<keyword evidence="3" id="KW-1133">Transmembrane helix</keyword>
<evidence type="ECO:0000256" key="1">
    <source>
        <dbReference type="ARBA" id="ARBA00004196"/>
    </source>
</evidence>
<proteinExistence type="predicted"/>
<gene>
    <name evidence="4" type="ORF">UFOPK1857_00129</name>
</gene>
<feature type="transmembrane region" description="Helical" evidence="3">
    <location>
        <begin position="1122"/>
        <end position="1142"/>
    </location>
</feature>
<comment type="subcellular location">
    <subcellularLocation>
        <location evidence="1">Cell envelope</location>
    </subcellularLocation>
</comment>